<evidence type="ECO:0000256" key="25">
    <source>
        <dbReference type="ARBA" id="ARBA00083258"/>
    </source>
</evidence>
<organism evidence="26 27">
    <name type="scientific">Trichoplusia ni</name>
    <name type="common">Cabbage looper</name>
    <dbReference type="NCBI Taxonomy" id="7111"/>
    <lineage>
        <taxon>Eukaryota</taxon>
        <taxon>Metazoa</taxon>
        <taxon>Ecdysozoa</taxon>
        <taxon>Arthropoda</taxon>
        <taxon>Hexapoda</taxon>
        <taxon>Insecta</taxon>
        <taxon>Pterygota</taxon>
        <taxon>Neoptera</taxon>
        <taxon>Endopterygota</taxon>
        <taxon>Lepidoptera</taxon>
        <taxon>Glossata</taxon>
        <taxon>Ditrysia</taxon>
        <taxon>Noctuoidea</taxon>
        <taxon>Noctuidae</taxon>
        <taxon>Plusiinae</taxon>
        <taxon>Trichoplusia</taxon>
    </lineage>
</organism>
<evidence type="ECO:0000256" key="21">
    <source>
        <dbReference type="ARBA" id="ARBA00077835"/>
    </source>
</evidence>
<keyword evidence="10" id="KW-0443">Lipid metabolism</keyword>
<dbReference type="PRINTS" id="PR00080">
    <property type="entry name" value="SDRFAMILY"/>
</dbReference>
<keyword evidence="6" id="KW-0597">Phosphoprotein</keyword>
<reference evidence="27" key="1">
    <citation type="submission" date="2025-08" db="UniProtKB">
        <authorList>
            <consortium name="RefSeq"/>
        </authorList>
    </citation>
    <scope>IDENTIFICATION</scope>
</reference>
<keyword evidence="12" id="KW-0275">Fatty acid biosynthesis</keyword>
<dbReference type="GO" id="GO:0006633">
    <property type="term" value="P:fatty acid biosynthetic process"/>
    <property type="evidence" value="ECO:0007669"/>
    <property type="project" value="UniProtKB-KW"/>
</dbReference>
<evidence type="ECO:0000256" key="22">
    <source>
        <dbReference type="ARBA" id="ARBA00081419"/>
    </source>
</evidence>
<keyword evidence="5" id="KW-0444">Lipid biosynthesis</keyword>
<dbReference type="GO" id="GO:0047035">
    <property type="term" value="F:testosterone dehydrogenase (NAD+) activity"/>
    <property type="evidence" value="ECO:0007669"/>
    <property type="project" value="UniProtKB-EC"/>
</dbReference>
<evidence type="ECO:0000256" key="8">
    <source>
        <dbReference type="ARBA" id="ARBA00023002"/>
    </source>
</evidence>
<comment type="subunit">
    <text evidence="18">Heterotetramer with CBR4; contains two molecules of HSD17B8 and CBR4.</text>
</comment>
<name>A0A7E5VKA9_TRINI</name>
<keyword evidence="11" id="KW-0496">Mitochondrion</keyword>
<evidence type="ECO:0000256" key="9">
    <source>
        <dbReference type="ARBA" id="ARBA00023027"/>
    </source>
</evidence>
<dbReference type="EC" id="1.1.1.n12" evidence="4"/>
<dbReference type="GeneID" id="113494539"/>
<comment type="pathway">
    <text evidence="2">Lipid metabolism; fatty acid biosynthesis.</text>
</comment>
<comment type="catalytic activity">
    <reaction evidence="14">
        <text>17beta-estradiol + NAD(+) = estrone + NADH + H(+)</text>
        <dbReference type="Rhea" id="RHEA:24612"/>
        <dbReference type="ChEBI" id="CHEBI:15378"/>
        <dbReference type="ChEBI" id="CHEBI:16469"/>
        <dbReference type="ChEBI" id="CHEBI:17263"/>
        <dbReference type="ChEBI" id="CHEBI:57540"/>
        <dbReference type="ChEBI" id="CHEBI:57945"/>
        <dbReference type="EC" id="1.1.1.62"/>
    </reaction>
    <physiologicalReaction direction="left-to-right" evidence="14">
        <dbReference type="Rhea" id="RHEA:24613"/>
    </physiologicalReaction>
    <physiologicalReaction direction="right-to-left" evidence="14">
        <dbReference type="Rhea" id="RHEA:24614"/>
    </physiologicalReaction>
</comment>
<evidence type="ECO:0000313" key="27">
    <source>
        <dbReference type="RefSeq" id="XP_026728730.1"/>
    </source>
</evidence>
<gene>
    <name evidence="27" type="primary">LOC113494539</name>
</gene>
<evidence type="ECO:0000256" key="12">
    <source>
        <dbReference type="ARBA" id="ARBA00023160"/>
    </source>
</evidence>
<dbReference type="Gene3D" id="3.40.50.720">
    <property type="entry name" value="NAD(P)-binding Rossmann-like Domain"/>
    <property type="match status" value="1"/>
</dbReference>
<dbReference type="FunCoup" id="A0A7E5VKA9">
    <property type="interactions" value="663"/>
</dbReference>
<evidence type="ECO:0000256" key="16">
    <source>
        <dbReference type="ARBA" id="ARBA00050435"/>
    </source>
</evidence>
<dbReference type="KEGG" id="tnl:113494539"/>
<evidence type="ECO:0000256" key="15">
    <source>
        <dbReference type="ARBA" id="ARBA00050232"/>
    </source>
</evidence>
<evidence type="ECO:0000256" key="6">
    <source>
        <dbReference type="ARBA" id="ARBA00022553"/>
    </source>
</evidence>
<evidence type="ECO:0000256" key="23">
    <source>
        <dbReference type="ARBA" id="ARBA00081936"/>
    </source>
</evidence>
<protein>
    <recommendedName>
        <fullName evidence="20">(3R)-3-hydroxyacyl-CoA dehydrogenase</fullName>
        <ecNumber evidence="19">1.1.1.239</ecNumber>
        <ecNumber evidence="4">1.1.1.n12</ecNumber>
    </recommendedName>
    <alternativeName>
        <fullName evidence="22">17-beta-hydroxysteroid dehydrogenase 8</fullName>
    </alternativeName>
    <alternativeName>
        <fullName evidence="21">3-ketoacyl-[acyl-carrier-protein] reductase alpha subunit</fullName>
    </alternativeName>
    <alternativeName>
        <fullName evidence="24">3-oxoacyl-[acyl-carrier-protein] reductase</fullName>
    </alternativeName>
    <alternativeName>
        <fullName evidence="25">Estradiol 17-beta-dehydrogenase 8</fullName>
    </alternativeName>
    <alternativeName>
        <fullName evidence="23">Testosterone 17-beta-dehydrogenase 8</fullName>
    </alternativeName>
</protein>
<dbReference type="InParanoid" id="A0A7E5VKA9"/>
<comment type="pathway">
    <text evidence="13">Steroid biosynthesis; estrogen biosynthesis.</text>
</comment>
<dbReference type="PANTHER" id="PTHR42760">
    <property type="entry name" value="SHORT-CHAIN DEHYDROGENASES/REDUCTASES FAMILY MEMBER"/>
    <property type="match status" value="1"/>
</dbReference>
<comment type="catalytic activity">
    <reaction evidence="16">
        <text>17beta-hydroxy-5alpha-androstan-3-one + NAD(+) = 5alpha-androstan-3,17-dione + NADH + H(+)</text>
        <dbReference type="Rhea" id="RHEA:41992"/>
        <dbReference type="ChEBI" id="CHEBI:15378"/>
        <dbReference type="ChEBI" id="CHEBI:15994"/>
        <dbReference type="ChEBI" id="CHEBI:16330"/>
        <dbReference type="ChEBI" id="CHEBI:57540"/>
        <dbReference type="ChEBI" id="CHEBI:57945"/>
    </reaction>
    <physiologicalReaction direction="left-to-right" evidence="16">
        <dbReference type="Rhea" id="RHEA:41993"/>
    </physiologicalReaction>
</comment>
<dbReference type="FunFam" id="3.40.50.720:FF:000231">
    <property type="entry name" value="Estradiol 17-beta-dehydrogenase 8"/>
    <property type="match status" value="1"/>
</dbReference>
<comment type="subcellular location">
    <subcellularLocation>
        <location evidence="1">Mitochondrion matrix</location>
    </subcellularLocation>
</comment>
<keyword evidence="7" id="KW-0276">Fatty acid metabolism</keyword>
<comment type="similarity">
    <text evidence="3">Belongs to the short-chain dehydrogenases/reductases (SDR) family.</text>
</comment>
<evidence type="ECO:0000256" key="11">
    <source>
        <dbReference type="ARBA" id="ARBA00023128"/>
    </source>
</evidence>
<dbReference type="Proteomes" id="UP000322000">
    <property type="component" value="Chromosome 5"/>
</dbReference>
<accession>A0A7E5VKA9</accession>
<dbReference type="PRINTS" id="PR00081">
    <property type="entry name" value="GDHRDH"/>
</dbReference>
<evidence type="ECO:0000256" key="3">
    <source>
        <dbReference type="ARBA" id="ARBA00006484"/>
    </source>
</evidence>
<comment type="catalytic activity">
    <reaction evidence="17">
        <text>a (3R)-3-hydroxyacyl-CoA + NAD(+) = a 3-oxoacyl-CoA + NADH + H(+)</text>
        <dbReference type="Rhea" id="RHEA:32711"/>
        <dbReference type="ChEBI" id="CHEBI:15378"/>
        <dbReference type="ChEBI" id="CHEBI:57319"/>
        <dbReference type="ChEBI" id="CHEBI:57540"/>
        <dbReference type="ChEBI" id="CHEBI:57945"/>
        <dbReference type="ChEBI" id="CHEBI:90726"/>
        <dbReference type="EC" id="1.1.1.n12"/>
    </reaction>
    <physiologicalReaction direction="left-to-right" evidence="17">
        <dbReference type="Rhea" id="RHEA:32712"/>
    </physiologicalReaction>
</comment>
<evidence type="ECO:0000256" key="2">
    <source>
        <dbReference type="ARBA" id="ARBA00005194"/>
    </source>
</evidence>
<dbReference type="RefSeq" id="XP_026728730.1">
    <property type="nucleotide sequence ID" value="XM_026872929.1"/>
</dbReference>
<dbReference type="InterPro" id="IPR036291">
    <property type="entry name" value="NAD(P)-bd_dom_sf"/>
</dbReference>
<keyword evidence="26" id="KW-1185">Reference proteome</keyword>
<proteinExistence type="inferred from homology"/>
<dbReference type="InterPro" id="IPR002347">
    <property type="entry name" value="SDR_fam"/>
</dbReference>
<evidence type="ECO:0000256" key="20">
    <source>
        <dbReference type="ARBA" id="ARBA00070911"/>
    </source>
</evidence>
<dbReference type="GO" id="GO:0048038">
    <property type="term" value="F:quinone binding"/>
    <property type="evidence" value="ECO:0007669"/>
    <property type="project" value="TreeGrafter"/>
</dbReference>
<evidence type="ECO:0000256" key="19">
    <source>
        <dbReference type="ARBA" id="ARBA00066822"/>
    </source>
</evidence>
<dbReference type="PANTHER" id="PTHR42760:SF83">
    <property type="entry name" value="(3R)-3-HYDROXYACYL-COA DEHYDROGENASE"/>
    <property type="match status" value="1"/>
</dbReference>
<dbReference type="AlphaFoldDB" id="A0A7E5VKA9"/>
<evidence type="ECO:0000313" key="26">
    <source>
        <dbReference type="Proteomes" id="UP000322000"/>
    </source>
</evidence>
<dbReference type="OrthoDB" id="1888931at2759"/>
<sequence>MVGGLVAGRLALVTGAGSGLGRAACQVLSREGATVIAADKNYNAAVETIKTHTALASGANDQDHMAVELDVSDSTAVRNLLDTVMKQSKVPPTIIVNSAGITRDNWLLKLSEQDYDSVLNTNLKGTFLVMQTFAKAMTEAGLPGSIINISSIVGKYGNMGQTNYAGSKAGVVAMTQSAAKELGKYNIRVNAILPGFIDTPMANAVPEKILQGMLKMVPLGRLGHPSEIAEVIAFLGSNKSSFVTGAAIDVTGGF</sequence>
<dbReference type="PROSITE" id="PS00061">
    <property type="entry name" value="ADH_SHORT"/>
    <property type="match status" value="1"/>
</dbReference>
<dbReference type="EC" id="1.1.1.239" evidence="19"/>
<evidence type="ECO:0000256" key="7">
    <source>
        <dbReference type="ARBA" id="ARBA00022832"/>
    </source>
</evidence>
<dbReference type="Pfam" id="PF13561">
    <property type="entry name" value="adh_short_C2"/>
    <property type="match status" value="1"/>
</dbReference>
<evidence type="ECO:0000256" key="17">
    <source>
        <dbReference type="ARBA" id="ARBA00052680"/>
    </source>
</evidence>
<dbReference type="SUPFAM" id="SSF51735">
    <property type="entry name" value="NAD(P)-binding Rossmann-fold domains"/>
    <property type="match status" value="1"/>
</dbReference>
<dbReference type="InterPro" id="IPR020904">
    <property type="entry name" value="Sc_DH/Rdtase_CS"/>
</dbReference>
<evidence type="ECO:0000256" key="13">
    <source>
        <dbReference type="ARBA" id="ARBA00037929"/>
    </source>
</evidence>
<evidence type="ECO:0000256" key="1">
    <source>
        <dbReference type="ARBA" id="ARBA00004305"/>
    </source>
</evidence>
<dbReference type="GO" id="GO:0004303">
    <property type="term" value="F:estradiol 17-beta-dehydrogenase [NAD(P)+] activity"/>
    <property type="evidence" value="ECO:0007669"/>
    <property type="project" value="UniProtKB-EC"/>
</dbReference>
<comment type="catalytic activity">
    <reaction evidence="15">
        <text>testosterone + NAD(+) = androst-4-ene-3,17-dione + NADH + H(+)</text>
        <dbReference type="Rhea" id="RHEA:14929"/>
        <dbReference type="ChEBI" id="CHEBI:15378"/>
        <dbReference type="ChEBI" id="CHEBI:16422"/>
        <dbReference type="ChEBI" id="CHEBI:17347"/>
        <dbReference type="ChEBI" id="CHEBI:57540"/>
        <dbReference type="ChEBI" id="CHEBI:57945"/>
        <dbReference type="EC" id="1.1.1.239"/>
    </reaction>
    <physiologicalReaction direction="left-to-right" evidence="15">
        <dbReference type="Rhea" id="RHEA:14930"/>
    </physiologicalReaction>
</comment>
<evidence type="ECO:0000256" key="4">
    <source>
        <dbReference type="ARBA" id="ARBA00012456"/>
    </source>
</evidence>
<keyword evidence="9" id="KW-0520">NAD</keyword>
<dbReference type="GO" id="GO:0008210">
    <property type="term" value="P:estrogen metabolic process"/>
    <property type="evidence" value="ECO:0007669"/>
    <property type="project" value="UniProtKB-ARBA"/>
</dbReference>
<evidence type="ECO:0000256" key="5">
    <source>
        <dbReference type="ARBA" id="ARBA00022516"/>
    </source>
</evidence>
<dbReference type="GO" id="GO:0005759">
    <property type="term" value="C:mitochondrial matrix"/>
    <property type="evidence" value="ECO:0007669"/>
    <property type="project" value="UniProtKB-SubCell"/>
</dbReference>
<evidence type="ECO:0000256" key="10">
    <source>
        <dbReference type="ARBA" id="ARBA00023098"/>
    </source>
</evidence>
<keyword evidence="8" id="KW-0560">Oxidoreductase</keyword>
<evidence type="ECO:0000256" key="14">
    <source>
        <dbReference type="ARBA" id="ARBA00049069"/>
    </source>
</evidence>
<evidence type="ECO:0000256" key="24">
    <source>
        <dbReference type="ARBA" id="ARBA00083097"/>
    </source>
</evidence>
<evidence type="ECO:0000256" key="18">
    <source>
        <dbReference type="ARBA" id="ARBA00065174"/>
    </source>
</evidence>